<dbReference type="EMBL" id="JAGMWT010000002">
    <property type="protein sequence ID" value="KAH7135993.1"/>
    <property type="molecule type" value="Genomic_DNA"/>
</dbReference>
<reference evidence="2" key="1">
    <citation type="journal article" date="2021" name="Nat. Commun.">
        <title>Genetic determinants of endophytism in the Arabidopsis root mycobiome.</title>
        <authorList>
            <person name="Mesny F."/>
            <person name="Miyauchi S."/>
            <person name="Thiergart T."/>
            <person name="Pickel B."/>
            <person name="Atanasova L."/>
            <person name="Karlsson M."/>
            <person name="Huettel B."/>
            <person name="Barry K.W."/>
            <person name="Haridas S."/>
            <person name="Chen C."/>
            <person name="Bauer D."/>
            <person name="Andreopoulos W."/>
            <person name="Pangilinan J."/>
            <person name="LaButti K."/>
            <person name="Riley R."/>
            <person name="Lipzen A."/>
            <person name="Clum A."/>
            <person name="Drula E."/>
            <person name="Henrissat B."/>
            <person name="Kohler A."/>
            <person name="Grigoriev I.V."/>
            <person name="Martin F.M."/>
            <person name="Hacquard S."/>
        </authorList>
    </citation>
    <scope>NUCLEOTIDE SEQUENCE</scope>
    <source>
        <strain evidence="2">MPI-CAGE-CH-0243</strain>
    </source>
</reference>
<keyword evidence="1" id="KW-0732">Signal</keyword>
<evidence type="ECO:0000313" key="3">
    <source>
        <dbReference type="Proteomes" id="UP000700596"/>
    </source>
</evidence>
<comment type="caution">
    <text evidence="2">The sequence shown here is derived from an EMBL/GenBank/DDBJ whole genome shotgun (WGS) entry which is preliminary data.</text>
</comment>
<feature type="chain" id="PRO_5040204074" description="Secreted protein" evidence="1">
    <location>
        <begin position="23"/>
        <end position="79"/>
    </location>
</feature>
<gene>
    <name evidence="2" type="ORF">B0J11DRAFT_519688</name>
</gene>
<name>A0A9P9IUJ8_9PLEO</name>
<proteinExistence type="predicted"/>
<evidence type="ECO:0008006" key="4">
    <source>
        <dbReference type="Google" id="ProtNLM"/>
    </source>
</evidence>
<accession>A0A9P9IUJ8</accession>
<evidence type="ECO:0000256" key="1">
    <source>
        <dbReference type="SAM" id="SignalP"/>
    </source>
</evidence>
<evidence type="ECO:0000313" key="2">
    <source>
        <dbReference type="EMBL" id="KAH7135993.1"/>
    </source>
</evidence>
<dbReference type="AlphaFoldDB" id="A0A9P9IUJ8"/>
<organism evidence="2 3">
    <name type="scientific">Dendryphion nanum</name>
    <dbReference type="NCBI Taxonomy" id="256645"/>
    <lineage>
        <taxon>Eukaryota</taxon>
        <taxon>Fungi</taxon>
        <taxon>Dikarya</taxon>
        <taxon>Ascomycota</taxon>
        <taxon>Pezizomycotina</taxon>
        <taxon>Dothideomycetes</taxon>
        <taxon>Pleosporomycetidae</taxon>
        <taxon>Pleosporales</taxon>
        <taxon>Torulaceae</taxon>
        <taxon>Dendryphion</taxon>
    </lineage>
</organism>
<sequence length="79" mass="8820">MRNQAQMSWVAIFFFFSDGCLSAQSPWPSLDFQKLPCVCASGFANQRLADLSRWPLQIEAAGTAVRKCRCTAQPHVLTL</sequence>
<keyword evidence="3" id="KW-1185">Reference proteome</keyword>
<dbReference type="Proteomes" id="UP000700596">
    <property type="component" value="Unassembled WGS sequence"/>
</dbReference>
<feature type="signal peptide" evidence="1">
    <location>
        <begin position="1"/>
        <end position="22"/>
    </location>
</feature>
<protein>
    <recommendedName>
        <fullName evidence="4">Secreted protein</fullName>
    </recommendedName>
</protein>